<dbReference type="PANTHER" id="PTHR22706:SF1">
    <property type="entry name" value="ASSEMBLY FACTOR FOR SPINDLE MICROTUBULES"/>
    <property type="match status" value="1"/>
</dbReference>
<keyword evidence="4" id="KW-0112">Calmodulin-binding</keyword>
<evidence type="ECO:0000313" key="7">
    <source>
        <dbReference type="Proteomes" id="UP001189429"/>
    </source>
</evidence>
<name>A0ABN9TQI2_9DINO</name>
<evidence type="ECO:0000256" key="3">
    <source>
        <dbReference type="ARBA" id="ARBA00022737"/>
    </source>
</evidence>
<feature type="non-terminal residue" evidence="6">
    <location>
        <position position="1"/>
    </location>
</feature>
<comment type="caution">
    <text evidence="6">The sequence shown here is derived from an EMBL/GenBank/DDBJ whole genome shotgun (WGS) entry which is preliminary data.</text>
</comment>
<dbReference type="PROSITE" id="PS50096">
    <property type="entry name" value="IQ"/>
    <property type="match status" value="8"/>
</dbReference>
<feature type="compositionally biased region" description="Low complexity" evidence="5">
    <location>
        <begin position="635"/>
        <end position="652"/>
    </location>
</feature>
<dbReference type="Proteomes" id="UP001189429">
    <property type="component" value="Unassembled WGS sequence"/>
</dbReference>
<evidence type="ECO:0000256" key="4">
    <source>
        <dbReference type="ARBA" id="ARBA00022860"/>
    </source>
</evidence>
<gene>
    <name evidence="6" type="ORF">PCOR1329_LOCUS41333</name>
</gene>
<feature type="compositionally biased region" description="Basic residues" evidence="5">
    <location>
        <begin position="679"/>
        <end position="699"/>
    </location>
</feature>
<dbReference type="PANTHER" id="PTHR22706">
    <property type="entry name" value="ASSEMBLY FACTOR FOR SPINDLE MICROTUBULES"/>
    <property type="match status" value="1"/>
</dbReference>
<dbReference type="SMART" id="SM00015">
    <property type="entry name" value="IQ"/>
    <property type="match status" value="9"/>
</dbReference>
<feature type="non-terminal residue" evidence="6">
    <location>
        <position position="735"/>
    </location>
</feature>
<protein>
    <submittedName>
        <fullName evidence="6">Uncharacterized protein</fullName>
    </submittedName>
</protein>
<evidence type="ECO:0000256" key="1">
    <source>
        <dbReference type="ARBA" id="ARBA00004496"/>
    </source>
</evidence>
<evidence type="ECO:0000313" key="6">
    <source>
        <dbReference type="EMBL" id="CAK0848385.1"/>
    </source>
</evidence>
<dbReference type="Gene3D" id="1.20.5.190">
    <property type="match status" value="2"/>
</dbReference>
<feature type="region of interest" description="Disordered" evidence="5">
    <location>
        <begin position="113"/>
        <end position="134"/>
    </location>
</feature>
<dbReference type="InterPro" id="IPR051185">
    <property type="entry name" value="ASPM"/>
</dbReference>
<dbReference type="Pfam" id="PF00612">
    <property type="entry name" value="IQ"/>
    <property type="match status" value="5"/>
</dbReference>
<keyword evidence="3" id="KW-0677">Repeat</keyword>
<keyword evidence="2" id="KW-0963">Cytoplasm</keyword>
<feature type="compositionally biased region" description="Low complexity" evidence="5">
    <location>
        <begin position="614"/>
        <end position="626"/>
    </location>
</feature>
<feature type="compositionally biased region" description="Low complexity" evidence="5">
    <location>
        <begin position="553"/>
        <end position="578"/>
    </location>
</feature>
<dbReference type="EMBL" id="CAUYUJ010014974">
    <property type="protein sequence ID" value="CAK0848385.1"/>
    <property type="molecule type" value="Genomic_DNA"/>
</dbReference>
<sequence length="735" mass="80282">AAATFRQGFAVARRHLGENHPLTVTLGSNCDAMASKWQGQPAGKRPGGGAALRPAPPALPSVPSALKPASAAAAAVGIIPYPQPALGSSSPALPALPSARGAVPAQEALDLPRRGQARQAPALAPSSDAELPSHNHDDVINADNTGHAVGRSSKASRDFRPHRMVAGSTRTAKLARRTLGGSVETAHRDKLVAAKQQDFKGLAAAKTAYRRKMAAERIQRSWRAYREYCEENSELMQATWNAASQIQAKWRSHRSHRDKRSAAAISIQRIVRGAQARERLRRDAAATMVQKLGRGSNARARMRLLRRSGLKITALVRGFLARRRVRRVRGRLTEAVLKIQRTWRGHSGRRQVWGLRAVHDEHQALEKAAVRLQRSFRGWKGRQRFQLTRQQYLQDVQQHYSAARIQSQVRRKAASRRVEGMKADRRRQMDDAATLLRKMWLGYRSRRRYRDLMRQFQQQEKHVVTVQRYARGFLVRNRMWREAVSAEEELWATLEIQRVWRGYLGRAQRGPRAVRARALRCLRASRRAATVPAEPQAAQDCARRVRAGPAPLPLGAAPAGAGPRRGRAAAVPAALPARRGGRGVHPARGARVQPAEGALAAGHGRAGHGDPGQRARVARAEAAAPGAGQGHHDPAGLPRVAQAPRRPPRGGRAVAGGAAGEGRRDPAAVPRLPGEPRGRPHPRAARRRGRGGRRLTPRRRARALAALPCGIWLPGRGGRCPGRGDGHAKLCLGGQ</sequence>
<organism evidence="6 7">
    <name type="scientific">Prorocentrum cordatum</name>
    <dbReference type="NCBI Taxonomy" id="2364126"/>
    <lineage>
        <taxon>Eukaryota</taxon>
        <taxon>Sar</taxon>
        <taxon>Alveolata</taxon>
        <taxon>Dinophyceae</taxon>
        <taxon>Prorocentrales</taxon>
        <taxon>Prorocentraceae</taxon>
        <taxon>Prorocentrum</taxon>
    </lineage>
</organism>
<evidence type="ECO:0000256" key="2">
    <source>
        <dbReference type="ARBA" id="ARBA00022490"/>
    </source>
</evidence>
<feature type="region of interest" description="Disordered" evidence="5">
    <location>
        <begin position="553"/>
        <end position="699"/>
    </location>
</feature>
<feature type="region of interest" description="Disordered" evidence="5">
    <location>
        <begin position="37"/>
        <end position="56"/>
    </location>
</feature>
<proteinExistence type="predicted"/>
<reference evidence="6" key="1">
    <citation type="submission" date="2023-10" db="EMBL/GenBank/DDBJ databases">
        <authorList>
            <person name="Chen Y."/>
            <person name="Shah S."/>
            <person name="Dougan E. K."/>
            <person name="Thang M."/>
            <person name="Chan C."/>
        </authorList>
    </citation>
    <scope>NUCLEOTIDE SEQUENCE [LARGE SCALE GENOMIC DNA]</scope>
</reference>
<keyword evidence="7" id="KW-1185">Reference proteome</keyword>
<comment type="subcellular location">
    <subcellularLocation>
        <location evidence="1">Cytoplasm</location>
    </subcellularLocation>
</comment>
<accession>A0ABN9TQI2</accession>
<dbReference type="InterPro" id="IPR000048">
    <property type="entry name" value="IQ_motif_EF-hand-BS"/>
</dbReference>
<evidence type="ECO:0000256" key="5">
    <source>
        <dbReference type="SAM" id="MobiDB-lite"/>
    </source>
</evidence>